<gene>
    <name evidence="2" type="ORF">GALL_278180</name>
</gene>
<dbReference type="AlphaFoldDB" id="A0A1J5R4C8"/>
<name>A0A1J5R4C8_9ZZZZ</name>
<accession>A0A1J5R4C8</accession>
<proteinExistence type="predicted"/>
<dbReference type="EMBL" id="MLJW01000297">
    <property type="protein sequence ID" value="OIQ90306.1"/>
    <property type="molecule type" value="Genomic_DNA"/>
</dbReference>
<evidence type="ECO:0000256" key="1">
    <source>
        <dbReference type="SAM" id="MobiDB-lite"/>
    </source>
</evidence>
<feature type="compositionally biased region" description="Low complexity" evidence="1">
    <location>
        <begin position="239"/>
        <end position="249"/>
    </location>
</feature>
<sequence>MLLLLSAPRAGLRPARPPWGSTKLGAARRFLESAVLGEISPTIPPNFPQRRWRQLPRNSPTGILRARQPRDRAIVLNCCIRPGADGRCNGRKQTIHSHHPHCATCGQPRHSRSGLNPDPLTRASVPRCEAAAAGAMASMAAPAGGPCRTLSMRRRGGHRDCGAACAQGMPCPRSVGRDAALRSVAGSDGVRHAPAGVGRETADQIAQSIPACVGRGARAARCGAPRAARARAQRPCTWLTSTSSTGRTSLVDRSGGKSMAQ</sequence>
<reference evidence="2" key="1">
    <citation type="submission" date="2016-10" db="EMBL/GenBank/DDBJ databases">
        <title>Sequence of Gallionella enrichment culture.</title>
        <authorList>
            <person name="Poehlein A."/>
            <person name="Muehling M."/>
            <person name="Daniel R."/>
        </authorList>
    </citation>
    <scope>NUCLEOTIDE SEQUENCE</scope>
</reference>
<evidence type="ECO:0000313" key="2">
    <source>
        <dbReference type="EMBL" id="OIQ90306.1"/>
    </source>
</evidence>
<protein>
    <submittedName>
        <fullName evidence="2">Uncharacterized protein</fullName>
    </submittedName>
</protein>
<organism evidence="2">
    <name type="scientific">mine drainage metagenome</name>
    <dbReference type="NCBI Taxonomy" id="410659"/>
    <lineage>
        <taxon>unclassified sequences</taxon>
        <taxon>metagenomes</taxon>
        <taxon>ecological metagenomes</taxon>
    </lineage>
</organism>
<feature type="region of interest" description="Disordered" evidence="1">
    <location>
        <begin position="239"/>
        <end position="261"/>
    </location>
</feature>
<comment type="caution">
    <text evidence="2">The sequence shown here is derived from an EMBL/GenBank/DDBJ whole genome shotgun (WGS) entry which is preliminary data.</text>
</comment>